<evidence type="ECO:0000313" key="2">
    <source>
        <dbReference type="EMBL" id="EHY30615.1"/>
    </source>
</evidence>
<proteinExistence type="predicted"/>
<dbReference type="STRING" id="762967.HMPREF9440_02031"/>
<feature type="region of interest" description="Disordered" evidence="1">
    <location>
        <begin position="1"/>
        <end position="39"/>
    </location>
</feature>
<protein>
    <submittedName>
        <fullName evidence="2">Uncharacterized protein</fullName>
    </submittedName>
</protein>
<dbReference type="Proteomes" id="UP000004956">
    <property type="component" value="Unassembled WGS sequence"/>
</dbReference>
<evidence type="ECO:0000313" key="3">
    <source>
        <dbReference type="Proteomes" id="UP000004956"/>
    </source>
</evidence>
<dbReference type="EMBL" id="AFBQ01000303">
    <property type="protein sequence ID" value="EHY30615.1"/>
    <property type="molecule type" value="Genomic_DNA"/>
</dbReference>
<accession>H3KGZ2</accession>
<reference evidence="2 3" key="1">
    <citation type="submission" date="2011-11" db="EMBL/GenBank/DDBJ databases">
        <authorList>
            <person name="Weinstock G."/>
            <person name="Sodergren E."/>
            <person name="Clifton S."/>
            <person name="Fulton L."/>
            <person name="Fulton B."/>
            <person name="Courtney L."/>
            <person name="Fronick C."/>
            <person name="Harrison M."/>
            <person name="Strong C."/>
            <person name="Farmer C."/>
            <person name="Delahaunty K."/>
            <person name="Markovic C."/>
            <person name="Hall O."/>
            <person name="Minx P."/>
            <person name="Tomlinson C."/>
            <person name="Mitreva M."/>
            <person name="Hou S."/>
            <person name="Chen J."/>
            <person name="Wollam A."/>
            <person name="Pepin K.H."/>
            <person name="Johnson M."/>
            <person name="Bhonagiri V."/>
            <person name="Zhang X."/>
            <person name="Suruliraj S."/>
            <person name="Warren W."/>
            <person name="Chinwalla A."/>
            <person name="Mardis E.R."/>
            <person name="Wilson R.K."/>
        </authorList>
    </citation>
    <scope>NUCLEOTIDE SEQUENCE [LARGE SCALE GENOMIC DNA]</scope>
    <source>
        <strain evidence="2 3">YIT 11816</strain>
    </source>
</reference>
<evidence type="ECO:0000256" key="1">
    <source>
        <dbReference type="SAM" id="MobiDB-lite"/>
    </source>
</evidence>
<dbReference type="HOGENOM" id="CLU_3318103_0_0_4"/>
<name>H3KGZ2_9BURK</name>
<gene>
    <name evidence="2" type="ORF">HMPREF9440_02031</name>
</gene>
<sequence>MSRLVKRAPGPSAGRPSSARLRHEPGRTPAEAAVDQPPM</sequence>
<comment type="caution">
    <text evidence="2">The sequence shown here is derived from an EMBL/GenBank/DDBJ whole genome shotgun (WGS) entry which is preliminary data.</text>
</comment>
<keyword evidence="3" id="KW-1185">Reference proteome</keyword>
<organism evidence="2 3">
    <name type="scientific">Sutterella parvirubra YIT 11816</name>
    <dbReference type="NCBI Taxonomy" id="762967"/>
    <lineage>
        <taxon>Bacteria</taxon>
        <taxon>Pseudomonadati</taxon>
        <taxon>Pseudomonadota</taxon>
        <taxon>Betaproteobacteria</taxon>
        <taxon>Burkholderiales</taxon>
        <taxon>Sutterellaceae</taxon>
        <taxon>Sutterella</taxon>
    </lineage>
</organism>
<dbReference type="AlphaFoldDB" id="H3KGZ2"/>